<sequence>MEARLQKVLAQWGIASRREAEEMIRRSRVRVNGILADLGQKVDLQRDTITVDGKPVSGRQRPPLLYLLLHKPAGVVSTCHDPQGRKTVLDLLPKELREGTGIHPVGRLDADSTGALILTNDGDLTFGLTHPRHSIPKTYQVLVKGHPTKAVLEMWCEGVMLDGRKTLPAKVNMIESLALNSRLEIILKEGRNRQIRRVAEQLGHPVIKLHRTAIGPIQLQILKAKVVPPRGNLLREGNYRFLKENEICFLQEQIKDIPIKDSAEVRRVEKI</sequence>
<comment type="similarity">
    <text evidence="1 5">Belongs to the pseudouridine synthase RsuA family.</text>
</comment>
<dbReference type="SUPFAM" id="SSF55120">
    <property type="entry name" value="Pseudouridine synthase"/>
    <property type="match status" value="1"/>
</dbReference>
<dbReference type="FunFam" id="3.30.70.1560:FF:000001">
    <property type="entry name" value="Pseudouridine synthase"/>
    <property type="match status" value="1"/>
</dbReference>
<dbReference type="GO" id="GO:0120159">
    <property type="term" value="F:rRNA pseudouridine synthase activity"/>
    <property type="evidence" value="ECO:0007669"/>
    <property type="project" value="UniProtKB-ARBA"/>
</dbReference>
<dbReference type="InterPro" id="IPR042092">
    <property type="entry name" value="PsdUridine_s_RsuA/RluB/E/F_cat"/>
</dbReference>
<keyword evidence="3 5" id="KW-0413">Isomerase</keyword>
<dbReference type="Pfam" id="PF00849">
    <property type="entry name" value="PseudoU_synth_2"/>
    <property type="match status" value="1"/>
</dbReference>
<dbReference type="Gene3D" id="3.30.70.1560">
    <property type="entry name" value="Alpha-L RNA-binding motif"/>
    <property type="match status" value="1"/>
</dbReference>
<name>A0A8J7HEL1_9CYAN</name>
<dbReference type="Gene3D" id="3.10.290.10">
    <property type="entry name" value="RNA-binding S4 domain"/>
    <property type="match status" value="1"/>
</dbReference>
<proteinExistence type="inferred from homology"/>
<dbReference type="FunFam" id="3.10.290.10:FF:000003">
    <property type="entry name" value="Pseudouridine synthase"/>
    <property type="match status" value="1"/>
</dbReference>
<dbReference type="PANTHER" id="PTHR47683:SF2">
    <property type="entry name" value="RNA-BINDING S4 DOMAIN-CONTAINING PROTEIN"/>
    <property type="match status" value="1"/>
</dbReference>
<evidence type="ECO:0000259" key="6">
    <source>
        <dbReference type="SMART" id="SM00363"/>
    </source>
</evidence>
<dbReference type="PROSITE" id="PS01149">
    <property type="entry name" value="PSI_RSU"/>
    <property type="match status" value="1"/>
</dbReference>
<gene>
    <name evidence="7" type="ORF">I8751_18420</name>
</gene>
<reference evidence="7 8" key="1">
    <citation type="journal article" date="2021" name="Int. J. Syst. Evol. Microbiol.">
        <title>Amazonocrinis nigriterrae gen. nov., sp. nov., Atlanticothrix silvestris gen. nov., sp. nov. and Dendronalium phyllosphericum gen. nov., sp. nov., nostocacean cyanobacteria from Brazilian environments.</title>
        <authorList>
            <person name="Alvarenga D.O."/>
            <person name="Andreote A.P.D."/>
            <person name="Branco L.H.Z."/>
            <person name="Delbaje E."/>
            <person name="Cruz R.B."/>
            <person name="Varani A.M."/>
            <person name="Fiore M.F."/>
        </authorList>
    </citation>
    <scope>NUCLEOTIDE SEQUENCE [LARGE SCALE GENOMIC DNA]</scope>
    <source>
        <strain evidence="7 8">CENA357</strain>
    </source>
</reference>
<evidence type="ECO:0000256" key="4">
    <source>
        <dbReference type="PROSITE-ProRule" id="PRU00182"/>
    </source>
</evidence>
<dbReference type="Proteomes" id="UP000599391">
    <property type="component" value="Unassembled WGS sequence"/>
</dbReference>
<comment type="caution">
    <text evidence="7">The sequence shown here is derived from an EMBL/GenBank/DDBJ whole genome shotgun (WGS) entry which is preliminary data.</text>
</comment>
<dbReference type="InterPro" id="IPR000748">
    <property type="entry name" value="PsdUridine_synth_RsuA/RluB/E/F"/>
</dbReference>
<dbReference type="InterPro" id="IPR006145">
    <property type="entry name" value="PsdUridine_synth_RsuA/RluA"/>
</dbReference>
<keyword evidence="2 4" id="KW-0694">RNA-binding</keyword>
<keyword evidence="8" id="KW-1185">Reference proteome</keyword>
<dbReference type="PANTHER" id="PTHR47683">
    <property type="entry name" value="PSEUDOURIDINE SYNTHASE FAMILY PROTEIN-RELATED"/>
    <property type="match status" value="1"/>
</dbReference>
<evidence type="ECO:0000313" key="7">
    <source>
        <dbReference type="EMBL" id="MBH8554303.1"/>
    </source>
</evidence>
<dbReference type="EC" id="5.4.99.-" evidence="5"/>
<dbReference type="Gene3D" id="3.30.70.580">
    <property type="entry name" value="Pseudouridine synthase I, catalytic domain, N-terminal subdomain"/>
    <property type="match status" value="1"/>
</dbReference>
<dbReference type="InterPro" id="IPR050343">
    <property type="entry name" value="RsuA_PseudoU_synthase"/>
</dbReference>
<organism evidence="7 8">
    <name type="scientific">Atlanticothrix silvestris CENA357</name>
    <dbReference type="NCBI Taxonomy" id="1725252"/>
    <lineage>
        <taxon>Bacteria</taxon>
        <taxon>Bacillati</taxon>
        <taxon>Cyanobacteriota</taxon>
        <taxon>Cyanophyceae</taxon>
        <taxon>Nostocales</taxon>
        <taxon>Nodulariaceae</taxon>
        <taxon>Atlanticothrix</taxon>
        <taxon>Atlanticothrix silvestris</taxon>
    </lineage>
</organism>
<protein>
    <recommendedName>
        <fullName evidence="5">Pseudouridine synthase</fullName>
        <ecNumber evidence="5">5.4.99.-</ecNumber>
    </recommendedName>
</protein>
<dbReference type="CDD" id="cd00165">
    <property type="entry name" value="S4"/>
    <property type="match status" value="1"/>
</dbReference>
<dbReference type="SUPFAM" id="SSF55174">
    <property type="entry name" value="Alpha-L RNA-binding motif"/>
    <property type="match status" value="1"/>
</dbReference>
<evidence type="ECO:0000256" key="2">
    <source>
        <dbReference type="ARBA" id="ARBA00022884"/>
    </source>
</evidence>
<evidence type="ECO:0000256" key="3">
    <source>
        <dbReference type="ARBA" id="ARBA00023235"/>
    </source>
</evidence>
<dbReference type="InterPro" id="IPR036986">
    <property type="entry name" value="S4_RNA-bd_sf"/>
</dbReference>
<dbReference type="InterPro" id="IPR020094">
    <property type="entry name" value="TruA/RsuA/RluB/E/F_N"/>
</dbReference>
<dbReference type="GO" id="GO:0000455">
    <property type="term" value="P:enzyme-directed rRNA pseudouridine synthesis"/>
    <property type="evidence" value="ECO:0007669"/>
    <property type="project" value="UniProtKB-ARBA"/>
</dbReference>
<dbReference type="GO" id="GO:0005829">
    <property type="term" value="C:cytosol"/>
    <property type="evidence" value="ECO:0007669"/>
    <property type="project" value="UniProtKB-ARBA"/>
</dbReference>
<dbReference type="PROSITE" id="PS50889">
    <property type="entry name" value="S4"/>
    <property type="match status" value="1"/>
</dbReference>
<dbReference type="NCBIfam" id="TIGR00093">
    <property type="entry name" value="pseudouridine synthase"/>
    <property type="match status" value="1"/>
</dbReference>
<evidence type="ECO:0000256" key="1">
    <source>
        <dbReference type="ARBA" id="ARBA00008348"/>
    </source>
</evidence>
<dbReference type="GO" id="GO:0003723">
    <property type="term" value="F:RNA binding"/>
    <property type="evidence" value="ECO:0007669"/>
    <property type="project" value="UniProtKB-KW"/>
</dbReference>
<evidence type="ECO:0000313" key="8">
    <source>
        <dbReference type="Proteomes" id="UP000599391"/>
    </source>
</evidence>
<dbReference type="CDD" id="cd02870">
    <property type="entry name" value="PseudoU_synth_RsuA_like"/>
    <property type="match status" value="1"/>
</dbReference>
<dbReference type="RefSeq" id="WP_214440548.1">
    <property type="nucleotide sequence ID" value="NZ_JAECZB010000069.1"/>
</dbReference>
<dbReference type="InterPro" id="IPR002942">
    <property type="entry name" value="S4_RNA-bd"/>
</dbReference>
<accession>A0A8J7HEL1</accession>
<dbReference type="InterPro" id="IPR018496">
    <property type="entry name" value="PsdUridine_synth_RsuA/RluB_CS"/>
</dbReference>
<dbReference type="Pfam" id="PF01479">
    <property type="entry name" value="S4"/>
    <property type="match status" value="1"/>
</dbReference>
<feature type="domain" description="RNA-binding S4" evidence="6">
    <location>
        <begin position="3"/>
        <end position="62"/>
    </location>
</feature>
<evidence type="ECO:0000256" key="5">
    <source>
        <dbReference type="RuleBase" id="RU003887"/>
    </source>
</evidence>
<dbReference type="EMBL" id="JAECZB010000069">
    <property type="protein sequence ID" value="MBH8554303.1"/>
    <property type="molecule type" value="Genomic_DNA"/>
</dbReference>
<dbReference type="SMART" id="SM00363">
    <property type="entry name" value="S4"/>
    <property type="match status" value="1"/>
</dbReference>
<dbReference type="InterPro" id="IPR020103">
    <property type="entry name" value="PsdUridine_synth_cat_dom_sf"/>
</dbReference>
<dbReference type="AlphaFoldDB" id="A0A8J7HEL1"/>